<keyword evidence="1" id="KW-0808">Transferase</keyword>
<evidence type="ECO:0000256" key="3">
    <source>
        <dbReference type="SAM" id="Phobius"/>
    </source>
</evidence>
<dbReference type="Gene3D" id="3.30.810.10">
    <property type="entry name" value="2-Layer Sandwich"/>
    <property type="match status" value="1"/>
</dbReference>
<dbReference type="CDD" id="cd00139">
    <property type="entry name" value="PIPKc"/>
    <property type="match status" value="1"/>
</dbReference>
<keyword evidence="3" id="KW-0812">Transmembrane</keyword>
<dbReference type="EMBL" id="JAGTXO010000002">
    <property type="protein sequence ID" value="KAG8469411.1"/>
    <property type="molecule type" value="Genomic_DNA"/>
</dbReference>
<keyword evidence="1" id="KW-0418">Kinase</keyword>
<evidence type="ECO:0000313" key="6">
    <source>
        <dbReference type="Proteomes" id="UP000751190"/>
    </source>
</evidence>
<feature type="region of interest" description="Disordered" evidence="2">
    <location>
        <begin position="694"/>
        <end position="721"/>
    </location>
</feature>
<name>A0A8J5XUV2_DIALT</name>
<keyword evidence="1" id="KW-0067">ATP-binding</keyword>
<dbReference type="InterPro" id="IPR027483">
    <property type="entry name" value="PInositol-4-P-4/5-kinase_C_sf"/>
</dbReference>
<dbReference type="GO" id="GO:0005886">
    <property type="term" value="C:plasma membrane"/>
    <property type="evidence" value="ECO:0007669"/>
    <property type="project" value="TreeGrafter"/>
</dbReference>
<feature type="transmembrane region" description="Helical" evidence="3">
    <location>
        <begin position="102"/>
        <end position="120"/>
    </location>
</feature>
<dbReference type="InterPro" id="IPR023610">
    <property type="entry name" value="PInositol-4/5-P-5/4-kinase"/>
</dbReference>
<dbReference type="SMART" id="SM00330">
    <property type="entry name" value="PIPKc"/>
    <property type="match status" value="1"/>
</dbReference>
<dbReference type="SUPFAM" id="SSF56104">
    <property type="entry name" value="SAICAR synthase-like"/>
    <property type="match status" value="1"/>
</dbReference>
<feature type="transmembrane region" description="Helical" evidence="3">
    <location>
        <begin position="6"/>
        <end position="27"/>
    </location>
</feature>
<feature type="compositionally biased region" description="Basic and acidic residues" evidence="2">
    <location>
        <begin position="766"/>
        <end position="778"/>
    </location>
</feature>
<dbReference type="OrthoDB" id="20783at2759"/>
<sequence>MAVSVPVAGSAAASVLCAVLIAGSYVAFPALRLDPARPLVWWSAVDGLMGVLVVWQYVAPTDTCEGFAFFTQLFMLTSQTFFATFAIDLVHTLRQPFDRVPAWAYFVAAWAVGLASAVVLRSADVEGISVFGFCWVRQMAVDDGFNWWLWGLFYIPTSICFVVAWYASLFGAVRLRRGLPRSFAARARSTRALQLVVHVNFSFFCACGLGYVADLRYARGRSVWLTQLVYAAFSAKGVVDMLLWLVVQARSLAARAPLTGLPDGELHRRGHAPLHDEGEGELSGARAAACGLAQIGSVLSLRGLRTAEREAEQLAHALREEVLEVTLKGIRTGVRRAAHAMEGGARLHSSDQYAVLGDGLDTFPFFDYRPHAFARLRELAGVSAASYLASLSARPTARSKPGGRSGAFLYTTADSRFLIKTCSAGECATLVRVLDSYTDYVGEQPATLLCRFVGCHAIEMYSKRVHFLVMCNVFAQLPHSPTVTYDLKGSHVGRSTSAKQSAVKLDNDLAHTLWLQPHAARLLAAQLRLDVCWLTQRGLLDYSLIVGLLTRRFFPAAQPPPKPRAEPTDPAARACADCGADRAPTGTAAEPSGALASTIGSALSRGGAATLARVPAAIVEGPGLFAFGIIDILQTWNWRKRIEYFFKAYVLLKDSKGFSAVRPEEYGRRFVTNVVDKLIDAQADATDALLRSHGERAPAPPRAPRDALSSALAAEGAGDEGGAHGAPVLWFDASEQPVTELAARGGAEPAGPNAGLNAGPNGVEPPLRELRSPMRDRSAEAGCVSSASAASAIALLAAEPPAAACARAARALRSTGAPLGGTEMVHMPLARCASVESGGGQAPPQPGSEQHHAAVLSLDAMLARRVSSASTCSQLSGAAAGAPSAVVASAAGSARQSPSSARARLAQLPPARRESLDMTLGQLSAMPVGLGLADSLDVDSRVRAQQKARHPHALSRVTSNVLVQLREERSHDMAAQSPQPGSARALGSAIFAVAHVREFEWGAGARGRADDGAAEPAQAAQPTGAGGWVRGLARSIYADSKGRGEPQVPEISPPD</sequence>
<gene>
    <name evidence="5" type="ORF">KFE25_005866</name>
</gene>
<dbReference type="PANTHER" id="PTHR23086">
    <property type="entry name" value="PHOSPHATIDYLINOSITOL-4-PHOSPHATE 5-KINASE"/>
    <property type="match status" value="1"/>
</dbReference>
<dbReference type="AlphaFoldDB" id="A0A8J5XUV2"/>
<dbReference type="InterPro" id="IPR027484">
    <property type="entry name" value="PInositol-4-P-5-kinase_N"/>
</dbReference>
<evidence type="ECO:0000256" key="2">
    <source>
        <dbReference type="SAM" id="MobiDB-lite"/>
    </source>
</evidence>
<evidence type="ECO:0000256" key="1">
    <source>
        <dbReference type="PROSITE-ProRule" id="PRU00781"/>
    </source>
</evidence>
<keyword evidence="3" id="KW-0472">Membrane</keyword>
<feature type="region of interest" description="Disordered" evidence="2">
    <location>
        <begin position="558"/>
        <end position="577"/>
    </location>
</feature>
<dbReference type="Gene3D" id="3.30.800.10">
    <property type="entry name" value="Phosphatidylinositol Phosphate Kinase II Beta"/>
    <property type="match status" value="1"/>
</dbReference>
<dbReference type="PANTHER" id="PTHR23086:SF8">
    <property type="entry name" value="PHOSPHATIDYLINOSITOL 5-PHOSPHATE 4-KINASE, ISOFORM A"/>
    <property type="match status" value="1"/>
</dbReference>
<dbReference type="GO" id="GO:0046854">
    <property type="term" value="P:phosphatidylinositol phosphate biosynthetic process"/>
    <property type="evidence" value="ECO:0007669"/>
    <property type="project" value="TreeGrafter"/>
</dbReference>
<feature type="compositionally biased region" description="Low complexity" evidence="2">
    <location>
        <begin position="706"/>
        <end position="716"/>
    </location>
</feature>
<accession>A0A8J5XUV2</accession>
<feature type="transmembrane region" description="Helical" evidence="3">
    <location>
        <begin position="70"/>
        <end position="90"/>
    </location>
</feature>
<dbReference type="GO" id="GO:0005524">
    <property type="term" value="F:ATP binding"/>
    <property type="evidence" value="ECO:0007669"/>
    <property type="project" value="UniProtKB-UniRule"/>
</dbReference>
<feature type="transmembrane region" description="Helical" evidence="3">
    <location>
        <begin position="147"/>
        <end position="171"/>
    </location>
</feature>
<evidence type="ECO:0000313" key="5">
    <source>
        <dbReference type="EMBL" id="KAG8469411.1"/>
    </source>
</evidence>
<keyword evidence="6" id="KW-1185">Reference proteome</keyword>
<dbReference type="InterPro" id="IPR002498">
    <property type="entry name" value="PInositol-4-P-4/5-kinase_core"/>
</dbReference>
<reference evidence="5" key="1">
    <citation type="submission" date="2021-05" db="EMBL/GenBank/DDBJ databases">
        <title>The genome of the haptophyte Pavlova lutheri (Diacronema luteri, Pavlovales) - a model for lipid biosynthesis in eukaryotic algae.</title>
        <authorList>
            <person name="Hulatt C.J."/>
            <person name="Posewitz M.C."/>
        </authorList>
    </citation>
    <scope>NUCLEOTIDE SEQUENCE</scope>
    <source>
        <strain evidence="5">NIVA-4/92</strain>
    </source>
</reference>
<feature type="region of interest" description="Disordered" evidence="2">
    <location>
        <begin position="1006"/>
        <end position="1026"/>
    </location>
</feature>
<protein>
    <recommendedName>
        <fullName evidence="4">PIPK domain-containing protein</fullName>
    </recommendedName>
</protein>
<keyword evidence="3" id="KW-1133">Transmembrane helix</keyword>
<comment type="caution">
    <text evidence="5">The sequence shown here is derived from an EMBL/GenBank/DDBJ whole genome shotgun (WGS) entry which is preliminary data.</text>
</comment>
<dbReference type="Gene3D" id="1.20.1070.10">
    <property type="entry name" value="Rhodopsin 7-helix transmembrane proteins"/>
    <property type="match status" value="1"/>
</dbReference>
<feature type="compositionally biased region" description="Low complexity" evidence="2">
    <location>
        <begin position="1014"/>
        <end position="1023"/>
    </location>
</feature>
<dbReference type="GO" id="GO:0016308">
    <property type="term" value="F:1-phosphatidylinositol-4-phosphate 5-kinase activity"/>
    <property type="evidence" value="ECO:0007669"/>
    <property type="project" value="TreeGrafter"/>
</dbReference>
<feature type="region of interest" description="Disordered" evidence="2">
    <location>
        <begin position="741"/>
        <end position="778"/>
    </location>
</feature>
<feature type="transmembrane region" description="Helical" evidence="3">
    <location>
        <begin position="39"/>
        <end position="58"/>
    </location>
</feature>
<feature type="transmembrane region" description="Helical" evidence="3">
    <location>
        <begin position="192"/>
        <end position="212"/>
    </location>
</feature>
<dbReference type="Pfam" id="PF01504">
    <property type="entry name" value="PIP5K"/>
    <property type="match status" value="1"/>
</dbReference>
<organism evidence="5 6">
    <name type="scientific">Diacronema lutheri</name>
    <name type="common">Unicellular marine alga</name>
    <name type="synonym">Monochrysis lutheri</name>
    <dbReference type="NCBI Taxonomy" id="2081491"/>
    <lineage>
        <taxon>Eukaryota</taxon>
        <taxon>Haptista</taxon>
        <taxon>Haptophyta</taxon>
        <taxon>Pavlovophyceae</taxon>
        <taxon>Pavlovales</taxon>
        <taxon>Pavlovaceae</taxon>
        <taxon>Diacronema</taxon>
    </lineage>
</organism>
<keyword evidence="1" id="KW-0547">Nucleotide-binding</keyword>
<proteinExistence type="predicted"/>
<feature type="domain" description="PIPK" evidence="4">
    <location>
        <begin position="306"/>
        <end position="678"/>
    </location>
</feature>
<dbReference type="Proteomes" id="UP000751190">
    <property type="component" value="Unassembled WGS sequence"/>
</dbReference>
<evidence type="ECO:0000259" key="4">
    <source>
        <dbReference type="PROSITE" id="PS51455"/>
    </source>
</evidence>
<dbReference type="PROSITE" id="PS51455">
    <property type="entry name" value="PIPK"/>
    <property type="match status" value="1"/>
</dbReference>
<feature type="compositionally biased region" description="Low complexity" evidence="2">
    <location>
        <begin position="741"/>
        <end position="762"/>
    </location>
</feature>